<organism evidence="2 3">
    <name type="scientific">Zhongshania aquimaris</name>
    <dbReference type="NCBI Taxonomy" id="2857107"/>
    <lineage>
        <taxon>Bacteria</taxon>
        <taxon>Pseudomonadati</taxon>
        <taxon>Pseudomonadota</taxon>
        <taxon>Gammaproteobacteria</taxon>
        <taxon>Cellvibrionales</taxon>
        <taxon>Spongiibacteraceae</taxon>
        <taxon>Zhongshania</taxon>
    </lineage>
</organism>
<proteinExistence type="predicted"/>
<protein>
    <submittedName>
        <fullName evidence="2">Helix-turn-helix domain-containing protein</fullName>
    </submittedName>
</protein>
<gene>
    <name evidence="2" type="ORF">KXJ70_06980</name>
</gene>
<name>A0ABS6VQA9_9GAMM</name>
<dbReference type="PROSITE" id="PS50943">
    <property type="entry name" value="HTH_CROC1"/>
    <property type="match status" value="1"/>
</dbReference>
<dbReference type="EMBL" id="JAHWDQ010000001">
    <property type="protein sequence ID" value="MBW2940509.1"/>
    <property type="molecule type" value="Genomic_DNA"/>
</dbReference>
<dbReference type="InterPro" id="IPR001387">
    <property type="entry name" value="Cro/C1-type_HTH"/>
</dbReference>
<reference evidence="2" key="1">
    <citation type="submission" date="2021-07" db="EMBL/GenBank/DDBJ databases">
        <title>Zhongshania sp. CAU 1632 isolated from seawater.</title>
        <authorList>
            <person name="Kim W."/>
        </authorList>
    </citation>
    <scope>NUCLEOTIDE SEQUENCE</scope>
    <source>
        <strain evidence="2">CAU 1632</strain>
    </source>
</reference>
<dbReference type="Pfam" id="PF01381">
    <property type="entry name" value="HTH_3"/>
    <property type="match status" value="1"/>
</dbReference>
<dbReference type="SMART" id="SM00530">
    <property type="entry name" value="HTH_XRE"/>
    <property type="match status" value="1"/>
</dbReference>
<accession>A0ABS6VQA9</accession>
<dbReference type="CDD" id="cd00093">
    <property type="entry name" value="HTH_XRE"/>
    <property type="match status" value="1"/>
</dbReference>
<feature type="domain" description="HTH cro/C1-type" evidence="1">
    <location>
        <begin position="12"/>
        <end position="68"/>
    </location>
</feature>
<dbReference type="Proteomes" id="UP001166291">
    <property type="component" value="Unassembled WGS sequence"/>
</dbReference>
<comment type="caution">
    <text evidence="2">The sequence shown here is derived from an EMBL/GenBank/DDBJ whole genome shotgun (WGS) entry which is preliminary data.</text>
</comment>
<evidence type="ECO:0000313" key="3">
    <source>
        <dbReference type="Proteomes" id="UP001166291"/>
    </source>
</evidence>
<evidence type="ECO:0000259" key="1">
    <source>
        <dbReference type="PROSITE" id="PS50943"/>
    </source>
</evidence>
<dbReference type="RefSeq" id="WP_219042699.1">
    <property type="nucleotide sequence ID" value="NZ_JAHWDQ010000001.1"/>
</dbReference>
<keyword evidence="3" id="KW-1185">Reference proteome</keyword>
<evidence type="ECO:0000313" key="2">
    <source>
        <dbReference type="EMBL" id="MBW2940509.1"/>
    </source>
</evidence>
<sequence>MTLTADEFANTVKSLRARLSLSQEDLSKELGVSFATINRWENGKNHPSKLALKQFERFCKEQLEQGKL</sequence>